<dbReference type="PIRSF" id="PIRSF039110">
    <property type="entry name" value="IPP_transferase"/>
    <property type="match status" value="1"/>
</dbReference>
<sequence>MLLRAIRRFIMPRPKDVVVIVGTTGVGKSQFSIELATKFNGEIINADSMQMYKGAPVITNKHPIEEREGIPHHVMNHVNWDEEYFIHRFEQEAISTINDIHSRGKLPIIVGGTHYYLNSLLFTNKTIKSTPKPTAQKPQVTPEQQAILDGPSEVVFETLKTLDPEVAEKFHPNDTRRVRRALEIFYLTNKKTSDHYLEQADAAGEESSLRFRTLPFWLFAQKPTLDKRLDERVDKMLDIGGKEEILELYDYYTSLPEKPDCERGVWQVIGFKEFLPWLESGKIDDKVLARSIEDMKTRTRQYAKKQVKWIKGLLATDLAKEEQHDYVNGGRLYLLDATDLDHWSETVSKRGQTITSEFLSHSIPSIPQYPESLSNLLPSPEPEEDKSSQWKHYTCDVCRNKDDSKLVLVGNKQYEIHLKSNRHRSNLNRGKRKRDYEEWLAKKNDESTSNEPTST</sequence>
<dbReference type="InterPro" id="IPR027417">
    <property type="entry name" value="P-loop_NTPase"/>
</dbReference>
<proteinExistence type="inferred from homology"/>
<dbReference type="InterPro" id="IPR030666">
    <property type="entry name" value="IPP_transferase_euk"/>
</dbReference>
<dbReference type="VEuPathDB" id="FungiDB:BON22_2282"/>
<keyword evidence="5" id="KW-0963">Cytoplasm</keyword>
<evidence type="ECO:0000313" key="9">
    <source>
        <dbReference type="EMBL" id="ONH67514.1"/>
    </source>
</evidence>
<evidence type="ECO:0000256" key="1">
    <source>
        <dbReference type="ARBA" id="ARBA00005842"/>
    </source>
</evidence>
<dbReference type="EC" id="2.5.1.75" evidence="5 6"/>
<dbReference type="GO" id="GO:0006400">
    <property type="term" value="P:tRNA modification"/>
    <property type="evidence" value="ECO:0007669"/>
    <property type="project" value="TreeGrafter"/>
</dbReference>
<reference evidence="10" key="1">
    <citation type="journal article" date="2017" name="Genome Announc.">
        <title>Genome sequences of Cyberlindnera fabianii 65, Pichia kudriavzevii 129, and Saccharomyces cerevisiae 131 isolated from fermented masau fruits in Zimbabwe.</title>
        <authorList>
            <person name="van Rijswijck I.M.H."/>
            <person name="Derks M.F.L."/>
            <person name="Abee T."/>
            <person name="de Ridder D."/>
            <person name="Smid E.J."/>
        </authorList>
    </citation>
    <scope>NUCLEOTIDE SEQUENCE [LARGE SCALE GENOMIC DNA]</scope>
    <source>
        <strain evidence="10">65</strain>
    </source>
</reference>
<evidence type="ECO:0000256" key="5">
    <source>
        <dbReference type="PIRNR" id="PIRNR039110"/>
    </source>
</evidence>
<dbReference type="PANTHER" id="PTHR11088">
    <property type="entry name" value="TRNA DIMETHYLALLYLTRANSFERASE"/>
    <property type="match status" value="1"/>
</dbReference>
<name>A0A1V2L6W0_CYBFA</name>
<evidence type="ECO:0000256" key="6">
    <source>
        <dbReference type="RuleBase" id="RU003783"/>
    </source>
</evidence>
<dbReference type="EMBL" id="MPUK01000004">
    <property type="protein sequence ID" value="ONH67514.1"/>
    <property type="molecule type" value="Genomic_DNA"/>
</dbReference>
<dbReference type="PANTHER" id="PTHR11088:SF89">
    <property type="entry name" value="TRNA DIMETHYLALLYLTRANSFERASE"/>
    <property type="match status" value="1"/>
</dbReference>
<comment type="similarity">
    <text evidence="1 5 7">Belongs to the IPP transferase family.</text>
</comment>
<feature type="compositionally biased region" description="Basic residues" evidence="8">
    <location>
        <begin position="419"/>
        <end position="433"/>
    </location>
</feature>
<dbReference type="HAMAP" id="MF_00185">
    <property type="entry name" value="IPP_trans"/>
    <property type="match status" value="1"/>
</dbReference>
<evidence type="ECO:0000256" key="8">
    <source>
        <dbReference type="SAM" id="MobiDB-lite"/>
    </source>
</evidence>
<keyword evidence="2 5" id="KW-0808">Transferase</keyword>
<feature type="region of interest" description="Disordered" evidence="8">
    <location>
        <begin position="419"/>
        <end position="455"/>
    </location>
</feature>
<dbReference type="GO" id="GO:0005524">
    <property type="term" value="F:ATP binding"/>
    <property type="evidence" value="ECO:0007669"/>
    <property type="project" value="UniProtKB-UniRule"/>
</dbReference>
<dbReference type="NCBIfam" id="TIGR00174">
    <property type="entry name" value="miaA"/>
    <property type="match status" value="1"/>
</dbReference>
<keyword evidence="4 5" id="KW-0067">ATP-binding</keyword>
<dbReference type="Pfam" id="PF01715">
    <property type="entry name" value="IPPT"/>
    <property type="match status" value="1"/>
</dbReference>
<protein>
    <recommendedName>
        <fullName evidence="5 6">tRNA dimethylallyltransferase</fullName>
        <ecNumber evidence="5 6">2.5.1.75</ecNumber>
    </recommendedName>
</protein>
<evidence type="ECO:0000313" key="10">
    <source>
        <dbReference type="Proteomes" id="UP000189513"/>
    </source>
</evidence>
<keyword evidence="3 5" id="KW-0547">Nucleotide-binding</keyword>
<dbReference type="GO" id="GO:0005739">
    <property type="term" value="C:mitochondrion"/>
    <property type="evidence" value="ECO:0007669"/>
    <property type="project" value="TreeGrafter"/>
</dbReference>
<dbReference type="InterPro" id="IPR039657">
    <property type="entry name" value="Dimethylallyltransferase"/>
</dbReference>
<feature type="region of interest" description="Disordered" evidence="8">
    <location>
        <begin position="370"/>
        <end position="389"/>
    </location>
</feature>
<dbReference type="InterPro" id="IPR018022">
    <property type="entry name" value="IPT"/>
</dbReference>
<comment type="caution">
    <text evidence="9">The sequence shown here is derived from an EMBL/GenBank/DDBJ whole genome shotgun (WGS) entry which is preliminary data.</text>
</comment>
<evidence type="ECO:0000256" key="4">
    <source>
        <dbReference type="ARBA" id="ARBA00022840"/>
    </source>
</evidence>
<dbReference type="Proteomes" id="UP000189513">
    <property type="component" value="Unassembled WGS sequence"/>
</dbReference>
<comment type="catalytic activity">
    <reaction evidence="5 6">
        <text>adenosine(37) in tRNA + dimethylallyl diphosphate = N(6)-dimethylallyladenosine(37) in tRNA + diphosphate</text>
        <dbReference type="Rhea" id="RHEA:26482"/>
        <dbReference type="Rhea" id="RHEA-COMP:10162"/>
        <dbReference type="Rhea" id="RHEA-COMP:10375"/>
        <dbReference type="ChEBI" id="CHEBI:33019"/>
        <dbReference type="ChEBI" id="CHEBI:57623"/>
        <dbReference type="ChEBI" id="CHEBI:74411"/>
        <dbReference type="ChEBI" id="CHEBI:74415"/>
        <dbReference type="EC" id="2.5.1.75"/>
    </reaction>
</comment>
<evidence type="ECO:0000256" key="7">
    <source>
        <dbReference type="RuleBase" id="RU003785"/>
    </source>
</evidence>
<evidence type="ECO:0000256" key="2">
    <source>
        <dbReference type="ARBA" id="ARBA00022679"/>
    </source>
</evidence>
<dbReference type="GO" id="GO:0052381">
    <property type="term" value="F:tRNA dimethylallyltransferase activity"/>
    <property type="evidence" value="ECO:0007669"/>
    <property type="project" value="UniProtKB-UniRule"/>
</dbReference>
<dbReference type="Gene3D" id="3.30.160.60">
    <property type="entry name" value="Classic Zinc Finger"/>
    <property type="match status" value="1"/>
</dbReference>
<feature type="compositionally biased region" description="Basic and acidic residues" evidence="8">
    <location>
        <begin position="434"/>
        <end position="446"/>
    </location>
</feature>
<dbReference type="Gene3D" id="1.10.20.140">
    <property type="match status" value="1"/>
</dbReference>
<dbReference type="OMA" id="WGLHLKS"/>
<evidence type="ECO:0000256" key="3">
    <source>
        <dbReference type="ARBA" id="ARBA00022741"/>
    </source>
</evidence>
<keyword evidence="5 6" id="KW-0819">tRNA processing</keyword>
<gene>
    <name evidence="9" type="ORF">BON22_2282</name>
</gene>
<comment type="function">
    <text evidence="5">Catalyzes the transfer of a dimethylallyl group onto the adenine at position 37.</text>
</comment>
<dbReference type="Gene3D" id="3.40.50.300">
    <property type="entry name" value="P-loop containing nucleotide triphosphate hydrolases"/>
    <property type="match status" value="1"/>
</dbReference>
<keyword evidence="10" id="KW-1185">Reference proteome</keyword>
<organism evidence="9 10">
    <name type="scientific">Cyberlindnera fabianii</name>
    <name type="common">Yeast</name>
    <name type="synonym">Hansenula fabianii</name>
    <dbReference type="NCBI Taxonomy" id="36022"/>
    <lineage>
        <taxon>Eukaryota</taxon>
        <taxon>Fungi</taxon>
        <taxon>Dikarya</taxon>
        <taxon>Ascomycota</taxon>
        <taxon>Saccharomycotina</taxon>
        <taxon>Saccharomycetes</taxon>
        <taxon>Phaffomycetales</taxon>
        <taxon>Phaffomycetaceae</taxon>
        <taxon>Cyberlindnera</taxon>
    </lineage>
</organism>
<dbReference type="STRING" id="36022.A0A1V2L6W0"/>
<accession>A0A1V2L6W0</accession>
<dbReference type="SUPFAM" id="SSF52540">
    <property type="entry name" value="P-loop containing nucleoside triphosphate hydrolases"/>
    <property type="match status" value="1"/>
</dbReference>
<dbReference type="AlphaFoldDB" id="A0A1V2L6W0"/>